<accession>A0AB32WX29</accession>
<feature type="domain" description="Leucine-rich repeat-containing N-terminal plant-type" evidence="7">
    <location>
        <begin position="26"/>
        <end position="66"/>
    </location>
</feature>
<keyword evidence="4" id="KW-1133">Transmembrane helix</keyword>
<evidence type="ECO:0000259" key="7">
    <source>
        <dbReference type="Pfam" id="PF08263"/>
    </source>
</evidence>
<reference evidence="8" key="1">
    <citation type="journal article" date="1997" name="Nucleic Acids Res.">
        <title>tRNAscan-SE: a program for improved detection of transfer RNA genes in genomic sequence.</title>
        <authorList>
            <person name="Lowe T.M."/>
            <person name="Eddy S.R."/>
        </authorList>
    </citation>
    <scope>NUCLEOTIDE SEQUENCE [LARGE SCALE GENOMIC DNA]</scope>
    <source>
        <strain evidence="8">r\B97-61/B2</strain>
    </source>
</reference>
<dbReference type="RefSeq" id="XP_017982284.1">
    <property type="nucleotide sequence ID" value="XM_018126795.1"/>
</dbReference>
<keyword evidence="5" id="KW-0472">Membrane</keyword>
<dbReference type="PANTHER" id="PTHR48065:SF11">
    <property type="entry name" value="OS11G0213300 PROTEIN"/>
    <property type="match status" value="1"/>
</dbReference>
<dbReference type="PRINTS" id="PR00019">
    <property type="entry name" value="LEURICHRPT"/>
</dbReference>
<dbReference type="InterPro" id="IPR003591">
    <property type="entry name" value="Leu-rich_rpt_typical-subtyp"/>
</dbReference>
<dbReference type="KEGG" id="tcc:18588872"/>
<dbReference type="InterPro" id="IPR001611">
    <property type="entry name" value="Leu-rich_rpt"/>
</dbReference>
<keyword evidence="6" id="KW-0732">Signal</keyword>
<dbReference type="InterPro" id="IPR032675">
    <property type="entry name" value="LRR_dom_sf"/>
</dbReference>
<proteinExistence type="predicted"/>
<dbReference type="Pfam" id="PF08263">
    <property type="entry name" value="LRRNT_2"/>
    <property type="match status" value="1"/>
</dbReference>
<gene>
    <name evidence="9" type="primary">LOC18588872</name>
</gene>
<dbReference type="PANTHER" id="PTHR48065">
    <property type="entry name" value="OS10G0469600 PROTEIN"/>
    <property type="match status" value="1"/>
</dbReference>
<evidence type="ECO:0000313" key="8">
    <source>
        <dbReference type="Proteomes" id="UP000694886"/>
    </source>
</evidence>
<sequence length="492" mass="55327">MESKWLWMFLAALILLEGWCDGCWEQEKIALLQLKPFFHNINGLHNWAEGNESISDCCEWERVECNPTTGRVTRLFLNLTTTLTSSDLAFDGYYSDEGYEIYIFEWNSGSTGRDYWYLDTSLFLPFEKLKSLHLSGNSIAGCVHNGGFERLSLKLDKLETLDLSNNNLNDSILSSLSGLSSLKSLYLANNQFTESNSINGINILSKLKNLETLDLRGNILGNDVLSHLNGFTSLKSLRLQGCGLQGTVPMLEFSHLMNLKELYLGRNKIESFESFREKRELGFIKLEVLGLSENFFNNSIFSFLGVLSNLKSLYITNNKLKGPIELDAFSNLENMHIYCSFDNPTYDGVISTGCSLPLQSLSLFSSLKTLRLVGFSFNGRITTEIWQNLTSLEDLTVGYSSLPSNFIQDIGTLTSLKNLFLYYCEVNGNLSMHGPLHLKNLESLSIFLTPLESNFLQTIGAVPSLKSLSLWNCGLNGTLPTQDRKKLVIMCD</sequence>
<protein>
    <submittedName>
        <fullName evidence="9">Probable LRR receptor-like serine/threonine-protein kinase IRK</fullName>
    </submittedName>
</protein>
<dbReference type="SMART" id="SM00369">
    <property type="entry name" value="LRR_TYP"/>
    <property type="match status" value="6"/>
</dbReference>
<dbReference type="SUPFAM" id="SSF52058">
    <property type="entry name" value="L domain-like"/>
    <property type="match status" value="2"/>
</dbReference>
<evidence type="ECO:0000256" key="2">
    <source>
        <dbReference type="ARBA" id="ARBA00022692"/>
    </source>
</evidence>
<dbReference type="Pfam" id="PF00560">
    <property type="entry name" value="LRR_1"/>
    <property type="match status" value="1"/>
</dbReference>
<dbReference type="PROSITE" id="PS51450">
    <property type="entry name" value="LRR"/>
    <property type="match status" value="2"/>
</dbReference>
<dbReference type="AlphaFoldDB" id="A0AB32WX29"/>
<evidence type="ECO:0000256" key="5">
    <source>
        <dbReference type="ARBA" id="ARBA00023136"/>
    </source>
</evidence>
<dbReference type="InterPro" id="IPR013210">
    <property type="entry name" value="LRR_N_plant-typ"/>
</dbReference>
<keyword evidence="1" id="KW-0433">Leucine-rich repeat</keyword>
<evidence type="ECO:0000313" key="9">
    <source>
        <dbReference type="RefSeq" id="XP_017982284.1"/>
    </source>
</evidence>
<evidence type="ECO:0000256" key="3">
    <source>
        <dbReference type="ARBA" id="ARBA00022737"/>
    </source>
</evidence>
<keyword evidence="2" id="KW-0812">Transmembrane</keyword>
<evidence type="ECO:0000256" key="4">
    <source>
        <dbReference type="ARBA" id="ARBA00022989"/>
    </source>
</evidence>
<keyword evidence="3" id="KW-0677">Repeat</keyword>
<dbReference type="Gene3D" id="3.80.10.10">
    <property type="entry name" value="Ribonuclease Inhibitor"/>
    <property type="match status" value="3"/>
</dbReference>
<feature type="chain" id="PRO_5044341302" evidence="6">
    <location>
        <begin position="23"/>
        <end position="492"/>
    </location>
</feature>
<name>A0AB32WX29_THECC</name>
<dbReference type="Proteomes" id="UP000694886">
    <property type="component" value="Chromosome 9"/>
</dbReference>
<dbReference type="GeneID" id="18588872"/>
<feature type="signal peptide" evidence="6">
    <location>
        <begin position="1"/>
        <end position="22"/>
    </location>
</feature>
<dbReference type="Gramene" id="Tc09v2_t011850.1">
    <property type="protein sequence ID" value="Tc09v2_p011850.1"/>
    <property type="gene ID" value="Tc09v2_g011850"/>
</dbReference>
<evidence type="ECO:0000256" key="6">
    <source>
        <dbReference type="SAM" id="SignalP"/>
    </source>
</evidence>
<organism evidence="8 9">
    <name type="scientific">Theobroma cacao</name>
    <name type="common">Cacao</name>
    <name type="synonym">Cocoa</name>
    <dbReference type="NCBI Taxonomy" id="3641"/>
    <lineage>
        <taxon>Eukaryota</taxon>
        <taxon>Viridiplantae</taxon>
        <taxon>Streptophyta</taxon>
        <taxon>Embryophyta</taxon>
        <taxon>Tracheophyta</taxon>
        <taxon>Spermatophyta</taxon>
        <taxon>Magnoliopsida</taxon>
        <taxon>eudicotyledons</taxon>
        <taxon>Gunneridae</taxon>
        <taxon>Pentapetalae</taxon>
        <taxon>rosids</taxon>
        <taxon>malvids</taxon>
        <taxon>Malvales</taxon>
        <taxon>Malvaceae</taxon>
        <taxon>Byttnerioideae</taxon>
        <taxon>Theobroma</taxon>
    </lineage>
</organism>
<reference evidence="9" key="2">
    <citation type="submission" date="2025-08" db="UniProtKB">
        <authorList>
            <consortium name="RefSeq"/>
        </authorList>
    </citation>
    <scope>IDENTIFICATION</scope>
</reference>
<evidence type="ECO:0000256" key="1">
    <source>
        <dbReference type="ARBA" id="ARBA00022614"/>
    </source>
</evidence>
<dbReference type="SMART" id="SM00365">
    <property type="entry name" value="LRR_SD22"/>
    <property type="match status" value="5"/>
</dbReference>